<dbReference type="InterPro" id="IPR007523">
    <property type="entry name" value="NDUFAF3/AAMDC"/>
</dbReference>
<reference evidence="2" key="1">
    <citation type="submission" date="2020-01" db="EMBL/GenBank/DDBJ databases">
        <title>Draft genome sequence of the Termite Coptotermes fromosanus.</title>
        <authorList>
            <person name="Itakura S."/>
            <person name="Yosikawa Y."/>
            <person name="Umezawa K."/>
        </authorList>
    </citation>
    <scope>NUCLEOTIDE SEQUENCE [LARGE SCALE GENOMIC DNA]</scope>
</reference>
<dbReference type="EMBL" id="BLKM01004375">
    <property type="protein sequence ID" value="GFG31186.1"/>
    <property type="molecule type" value="Genomic_DNA"/>
</dbReference>
<dbReference type="Proteomes" id="UP000502823">
    <property type="component" value="Unassembled WGS sequence"/>
</dbReference>
<protein>
    <recommendedName>
        <fullName evidence="3">NADH dehydrogenase [ubiquinone] 1 alpha subcomplex assembly factor 3</fullName>
    </recommendedName>
</protein>
<dbReference type="PANTHER" id="PTHR21192:SF2">
    <property type="entry name" value="NADH DEHYDROGENASE [UBIQUINONE] 1 ALPHA SUBCOMPLEX ASSEMBLY FACTOR 3"/>
    <property type="match status" value="1"/>
</dbReference>
<gene>
    <name evidence="1" type="ORF">Cfor_07607</name>
</gene>
<proteinExistence type="predicted"/>
<dbReference type="AlphaFoldDB" id="A0A6L2PFN8"/>
<dbReference type="OrthoDB" id="20681at2759"/>
<organism evidence="1 2">
    <name type="scientific">Coptotermes formosanus</name>
    <name type="common">Formosan subterranean termite</name>
    <dbReference type="NCBI Taxonomy" id="36987"/>
    <lineage>
        <taxon>Eukaryota</taxon>
        <taxon>Metazoa</taxon>
        <taxon>Ecdysozoa</taxon>
        <taxon>Arthropoda</taxon>
        <taxon>Hexapoda</taxon>
        <taxon>Insecta</taxon>
        <taxon>Pterygota</taxon>
        <taxon>Neoptera</taxon>
        <taxon>Polyneoptera</taxon>
        <taxon>Dictyoptera</taxon>
        <taxon>Blattodea</taxon>
        <taxon>Blattoidea</taxon>
        <taxon>Termitoidae</taxon>
        <taxon>Rhinotermitidae</taxon>
        <taxon>Coptotermes</taxon>
    </lineage>
</organism>
<accession>A0A6L2PFN8</accession>
<dbReference type="GO" id="GO:0005743">
    <property type="term" value="C:mitochondrial inner membrane"/>
    <property type="evidence" value="ECO:0007669"/>
    <property type="project" value="TreeGrafter"/>
</dbReference>
<sequence>MSTRILPEGLYKESLPIISVRHHSYDPDGKTTVQLLNKNLEVLMIDSYSQVGFRLNNGMYVLGPMAIFPRTVLSWNVGNVHAVNEDSLTLFCLLEPKIGFCSAYSHMQERVMNRRTCSVLTFRLKHKLYEFYFCKRLQIQNVAFVHNTVCNFTDVLVLGVGDTRDSSHLNSSILSFMAKYHISVEVLTTEQACATFNFLNAERRCIAGALLPPLTLRPTEDDVITSKRRYKRLYENSDDEIF</sequence>
<keyword evidence="2" id="KW-1185">Reference proteome</keyword>
<dbReference type="PANTHER" id="PTHR21192">
    <property type="entry name" value="NUCLEAR PROTEIN E3-3"/>
    <property type="match status" value="1"/>
</dbReference>
<evidence type="ECO:0000313" key="2">
    <source>
        <dbReference type="Proteomes" id="UP000502823"/>
    </source>
</evidence>
<dbReference type="InParanoid" id="A0A6L2PFN8"/>
<dbReference type="SUPFAM" id="SSF64076">
    <property type="entry name" value="MTH938-like"/>
    <property type="match status" value="2"/>
</dbReference>
<comment type="caution">
    <text evidence="1">The sequence shown here is derived from an EMBL/GenBank/DDBJ whole genome shotgun (WGS) entry which is preliminary data.</text>
</comment>
<evidence type="ECO:0000313" key="1">
    <source>
        <dbReference type="EMBL" id="GFG31186.1"/>
    </source>
</evidence>
<dbReference type="FunCoup" id="A0A6L2PFN8">
    <property type="interactions" value="700"/>
</dbReference>
<evidence type="ECO:0008006" key="3">
    <source>
        <dbReference type="Google" id="ProtNLM"/>
    </source>
</evidence>
<dbReference type="Gene3D" id="3.40.1230.10">
    <property type="entry name" value="MTH938-like"/>
    <property type="match status" value="1"/>
</dbReference>
<dbReference type="GO" id="GO:0032981">
    <property type="term" value="P:mitochondrial respiratory chain complex I assembly"/>
    <property type="evidence" value="ECO:0007669"/>
    <property type="project" value="TreeGrafter"/>
</dbReference>
<dbReference type="InterPro" id="IPR036748">
    <property type="entry name" value="MTH938-like_sf"/>
</dbReference>
<name>A0A6L2PFN8_COPFO</name>
<dbReference type="Pfam" id="PF04430">
    <property type="entry name" value="DUF498"/>
    <property type="match status" value="1"/>
</dbReference>